<feature type="signal peptide" evidence="2">
    <location>
        <begin position="1"/>
        <end position="21"/>
    </location>
</feature>
<keyword evidence="2" id="KW-0732">Signal</keyword>
<feature type="non-terminal residue" evidence="3">
    <location>
        <position position="1"/>
    </location>
</feature>
<name>A0AAN5C5Z6_9BILA</name>
<sequence length="389" mass="42504">LLMSSLFAILVLAAPLTVTHERVTFTHSEVLQDTDLDKDFKAPFKCENGCVAYSDSRSDEMFISDGDKDISYFGLMGPTAIESTGVQLLPWPNYILVYRGKTTPPRFVFYAVDKTAVDDTPVYVANNVTSYLDVYNQAPKQFTILRSSDVPPFFGFMGPFEATYPTIYATGYDAVRESECKPAYTARSAESAANSFITVDSPIVTVVNGAPTTNAKTGLKTNRFPLEENSSLVYISPGYVGCSYLQDQLYSSNNQIVSDSFSVDSQSLDITADLSIPTHSEAVKIAVNNEKLELYGVDPAKKHFEGVHFDVSIDWTRKTPTSSFAVQFDLGVKSEMTSSTKSNNPATSTTKSANQMTSTTMSTGIQTTSTSAGNISSFSSLVFVVWFAF</sequence>
<keyword evidence="4" id="KW-1185">Reference proteome</keyword>
<feature type="compositionally biased region" description="Low complexity" evidence="1">
    <location>
        <begin position="357"/>
        <end position="369"/>
    </location>
</feature>
<dbReference type="AlphaFoldDB" id="A0AAN5C5Z6"/>
<dbReference type="EMBL" id="BTRK01000001">
    <property type="protein sequence ID" value="GMR30184.1"/>
    <property type="molecule type" value="Genomic_DNA"/>
</dbReference>
<comment type="caution">
    <text evidence="3">The sequence shown here is derived from an EMBL/GenBank/DDBJ whole genome shotgun (WGS) entry which is preliminary data.</text>
</comment>
<organism evidence="3 4">
    <name type="scientific">Pristionchus mayeri</name>
    <dbReference type="NCBI Taxonomy" id="1317129"/>
    <lineage>
        <taxon>Eukaryota</taxon>
        <taxon>Metazoa</taxon>
        <taxon>Ecdysozoa</taxon>
        <taxon>Nematoda</taxon>
        <taxon>Chromadorea</taxon>
        <taxon>Rhabditida</taxon>
        <taxon>Rhabditina</taxon>
        <taxon>Diplogasteromorpha</taxon>
        <taxon>Diplogasteroidea</taxon>
        <taxon>Neodiplogasteridae</taxon>
        <taxon>Pristionchus</taxon>
    </lineage>
</organism>
<evidence type="ECO:0000313" key="3">
    <source>
        <dbReference type="EMBL" id="GMR30184.1"/>
    </source>
</evidence>
<feature type="compositionally biased region" description="Polar residues" evidence="1">
    <location>
        <begin position="336"/>
        <end position="356"/>
    </location>
</feature>
<proteinExistence type="predicted"/>
<feature type="region of interest" description="Disordered" evidence="1">
    <location>
        <begin position="336"/>
        <end position="369"/>
    </location>
</feature>
<evidence type="ECO:0000313" key="4">
    <source>
        <dbReference type="Proteomes" id="UP001328107"/>
    </source>
</evidence>
<evidence type="ECO:0000256" key="2">
    <source>
        <dbReference type="SAM" id="SignalP"/>
    </source>
</evidence>
<reference evidence="4" key="1">
    <citation type="submission" date="2022-10" db="EMBL/GenBank/DDBJ databases">
        <title>Genome assembly of Pristionchus species.</title>
        <authorList>
            <person name="Yoshida K."/>
            <person name="Sommer R.J."/>
        </authorList>
    </citation>
    <scope>NUCLEOTIDE SEQUENCE [LARGE SCALE GENOMIC DNA]</scope>
    <source>
        <strain evidence="4">RS5460</strain>
    </source>
</reference>
<dbReference type="Proteomes" id="UP001328107">
    <property type="component" value="Unassembled WGS sequence"/>
</dbReference>
<protein>
    <submittedName>
        <fullName evidence="3">Uncharacterized protein</fullName>
    </submittedName>
</protein>
<gene>
    <name evidence="3" type="ORF">PMAYCL1PPCAC_00379</name>
</gene>
<accession>A0AAN5C5Z6</accession>
<evidence type="ECO:0000256" key="1">
    <source>
        <dbReference type="SAM" id="MobiDB-lite"/>
    </source>
</evidence>
<feature type="chain" id="PRO_5042977421" evidence="2">
    <location>
        <begin position="22"/>
        <end position="389"/>
    </location>
</feature>